<dbReference type="RefSeq" id="WP_150206065.1">
    <property type="nucleotide sequence ID" value="NZ_CP029190.1"/>
</dbReference>
<protein>
    <recommendedName>
        <fullName evidence="3">Type A2 lantipeptide</fullName>
    </recommendedName>
</protein>
<evidence type="ECO:0000313" key="1">
    <source>
        <dbReference type="EMBL" id="QES52145.1"/>
    </source>
</evidence>
<proteinExistence type="predicted"/>
<dbReference type="EMBL" id="CP029190">
    <property type="protein sequence ID" value="QES52145.1"/>
    <property type="molecule type" value="Genomic_DNA"/>
</dbReference>
<dbReference type="AlphaFoldDB" id="A0A5P2DAJ3"/>
<sequence>MRDNLETREIADTELDAVSGGVVSISGGLAGAVTSDVTGILGTVGSLQTVQGVQGLAANVPGLASGITGVSVNTAALTGFAGI</sequence>
<dbReference type="OrthoDB" id="4303017at2"/>
<organism evidence="1 2">
    <name type="scientific">Streptomyces venezuelae</name>
    <dbReference type="NCBI Taxonomy" id="54571"/>
    <lineage>
        <taxon>Bacteria</taxon>
        <taxon>Bacillati</taxon>
        <taxon>Actinomycetota</taxon>
        <taxon>Actinomycetes</taxon>
        <taxon>Kitasatosporales</taxon>
        <taxon>Streptomycetaceae</taxon>
        <taxon>Streptomyces</taxon>
    </lineage>
</organism>
<reference evidence="1 2" key="1">
    <citation type="submission" date="2018-05" db="EMBL/GenBank/DDBJ databases">
        <title>Streptomyces venezuelae.</title>
        <authorList>
            <person name="Kim W."/>
            <person name="Lee N."/>
            <person name="Cho B.-K."/>
        </authorList>
    </citation>
    <scope>NUCLEOTIDE SEQUENCE [LARGE SCALE GENOMIC DNA]</scope>
    <source>
        <strain evidence="1 2">ATCC 21782</strain>
    </source>
</reference>
<evidence type="ECO:0008006" key="3">
    <source>
        <dbReference type="Google" id="ProtNLM"/>
    </source>
</evidence>
<accession>A0A5P2DAJ3</accession>
<gene>
    <name evidence="1" type="ORF">DEJ50_04125</name>
</gene>
<evidence type="ECO:0000313" key="2">
    <source>
        <dbReference type="Proteomes" id="UP000325211"/>
    </source>
</evidence>
<dbReference type="Proteomes" id="UP000325211">
    <property type="component" value="Chromosome"/>
</dbReference>
<name>A0A5P2DAJ3_STRVZ</name>